<dbReference type="Proteomes" id="UP000254633">
    <property type="component" value="Unassembled WGS sequence"/>
</dbReference>
<dbReference type="InterPro" id="IPR006315">
    <property type="entry name" value="OM_autotransptr_brl_dom"/>
</dbReference>
<evidence type="ECO:0000313" key="3">
    <source>
        <dbReference type="EMBL" id="SUG57592.1"/>
    </source>
</evidence>
<keyword evidence="1" id="KW-0732">Signal</keyword>
<dbReference type="Gene3D" id="2.40.128.130">
    <property type="entry name" value="Autotransporter beta-domain"/>
    <property type="match status" value="1"/>
</dbReference>
<dbReference type="GO" id="GO:0019867">
    <property type="term" value="C:outer membrane"/>
    <property type="evidence" value="ECO:0007669"/>
    <property type="project" value="InterPro"/>
</dbReference>
<dbReference type="AlphaFoldDB" id="A0A379U420"/>
<dbReference type="InterPro" id="IPR036709">
    <property type="entry name" value="Autotransporte_beta_dom_sf"/>
</dbReference>
<dbReference type="InterPro" id="IPR005546">
    <property type="entry name" value="Autotransporte_beta"/>
</dbReference>
<dbReference type="InterPro" id="IPR012332">
    <property type="entry name" value="Autotransporter_pectin_lyase_C"/>
</dbReference>
<feature type="chain" id="PRO_5016722574" evidence="1">
    <location>
        <begin position="34"/>
        <end position="897"/>
    </location>
</feature>
<evidence type="ECO:0000256" key="1">
    <source>
        <dbReference type="SAM" id="SignalP"/>
    </source>
</evidence>
<dbReference type="SUPFAM" id="SSF103515">
    <property type="entry name" value="Autotransporter"/>
    <property type="match status" value="1"/>
</dbReference>
<evidence type="ECO:0000259" key="2">
    <source>
        <dbReference type="PROSITE" id="PS51208"/>
    </source>
</evidence>
<dbReference type="Gene3D" id="2.160.20.20">
    <property type="match status" value="1"/>
</dbReference>
<gene>
    <name evidence="3" type="ORF">NCTC10060_04821</name>
</gene>
<dbReference type="Pfam" id="PF03797">
    <property type="entry name" value="Autotransporter"/>
    <property type="match status" value="1"/>
</dbReference>
<name>A0A379U420_SALDZ</name>
<feature type="signal peptide" evidence="1">
    <location>
        <begin position="1"/>
        <end position="33"/>
    </location>
</feature>
<evidence type="ECO:0000313" key="4">
    <source>
        <dbReference type="Proteomes" id="UP000254633"/>
    </source>
</evidence>
<dbReference type="PROSITE" id="PS51208">
    <property type="entry name" value="AUTOTRANSPORTER"/>
    <property type="match status" value="1"/>
</dbReference>
<dbReference type="RefSeq" id="WP_150342448.1">
    <property type="nucleotide sequence ID" value="NZ_DACWWF010000003.1"/>
</dbReference>
<organism evidence="3 4">
    <name type="scientific">Salmonella diarizonae</name>
    <dbReference type="NCBI Taxonomy" id="59204"/>
    <lineage>
        <taxon>Bacteria</taxon>
        <taxon>Pseudomonadati</taxon>
        <taxon>Pseudomonadota</taxon>
        <taxon>Gammaproteobacteria</taxon>
        <taxon>Enterobacterales</taxon>
        <taxon>Enterobacteriaceae</taxon>
        <taxon>Salmonella</taxon>
    </lineage>
</organism>
<reference evidence="3 4" key="1">
    <citation type="submission" date="2018-06" db="EMBL/GenBank/DDBJ databases">
        <authorList>
            <consortium name="Pathogen Informatics"/>
            <person name="Doyle S."/>
        </authorList>
    </citation>
    <scope>NUCLEOTIDE SEQUENCE [LARGE SCALE GENOMIC DNA]</scope>
    <source>
        <strain evidence="3 4">NCTC10060</strain>
    </source>
</reference>
<dbReference type="EMBL" id="UGXH01000003">
    <property type="protein sequence ID" value="SUG57592.1"/>
    <property type="molecule type" value="Genomic_DNA"/>
</dbReference>
<accession>A0A379U420</accession>
<proteinExistence type="predicted"/>
<protein>
    <submittedName>
        <fullName evidence="3">Type V secretory pathway, adhesin AidA</fullName>
    </submittedName>
</protein>
<dbReference type="SMART" id="SM00869">
    <property type="entry name" value="Autotransporter"/>
    <property type="match status" value="1"/>
</dbReference>
<feature type="domain" description="Autotransporter" evidence="2">
    <location>
        <begin position="614"/>
        <end position="897"/>
    </location>
</feature>
<dbReference type="NCBIfam" id="TIGR01414">
    <property type="entry name" value="autotrans_barl"/>
    <property type="match status" value="1"/>
</dbReference>
<sequence length="897" mass="94525">MDKIIFCHRSAGYGSSLLLAVFSLSFISSSVNAAISTDCPGGATRYCTSKVINADTEGYIDKSPVIFMGDTSLTVSASQAFNNNKGTYEFRENTHVKVNAESGLNGGTYTLRGGSTPGKVEIDINASSGINNAKLTALAGSNGVVNANTEKAINGGSQIFNAGTTLNINAADGVFNSTGLTFTDATLNLNASDAFSKNTMSSGKVGSVKGTSTVNINATGGMSGGQLNIQDSSEVNVTGNGSVTGGTLLFTGSSVLNANTANAIAGETNNTNKQIFQSGTTMNVNAATALSGGNQTFNDATLNANASQGISGGYQILAKNSVLNTEADQAIIGGQIKLQDNAVFNANGKSTITGGIQNFNDNSILNANGEDTLSGGSQNFSGNSILNGNSKGAISGNSKQIFSNNAIFNANISQAVTGGTSTTFKDDAVMNISAQHGVDGGNLLFDGNSTLNINTADAINGGEQRFKGNSLINLNHENSLYNTTLKLEGNASVNINADNALNYTDHIVFSKTYDTTTGSILDVNGHSLTIGSISGNDTNAVIKNSSAQDAILTTGLYDYGVFAGQSYQYDSFLQRGAMRADAVVSSALGDITRQAGLALIPQFADRLVPEPSGMAQNGQGIWVRTLYGQQENQGDGATNAAWNGHVKGIQIGADLWPADEDSSHKLGVYVGYLDSNANVSGKTIYTSNAQLGSYQLNTYATGLYWRYTATQGWYTNTTLQLARYSGQVESNNSTRKPDIHGRGQILAFEAGYPRVLNEALTLVPRISVSWQKVKLDDYRYDDLNVNNDLDNQLTASAGARLYWNTMTISGVQWSPFLDAELNNQLTARDRNNVTVGSTGYQDSLLTSYNGSAAKISGGVTVKLNDYTNYYIKVDYQNGLSERSEKTWQGTTGVSLYW</sequence>